<reference evidence="2" key="1">
    <citation type="submission" date="2023-03" db="EMBL/GenBank/DDBJ databases">
        <title>Massive genome expansion in bonnet fungi (Mycena s.s.) driven by repeated elements and novel gene families across ecological guilds.</title>
        <authorList>
            <consortium name="Lawrence Berkeley National Laboratory"/>
            <person name="Harder C.B."/>
            <person name="Miyauchi S."/>
            <person name="Viragh M."/>
            <person name="Kuo A."/>
            <person name="Thoen E."/>
            <person name="Andreopoulos B."/>
            <person name="Lu D."/>
            <person name="Skrede I."/>
            <person name="Drula E."/>
            <person name="Henrissat B."/>
            <person name="Morin E."/>
            <person name="Kohler A."/>
            <person name="Barry K."/>
            <person name="LaButti K."/>
            <person name="Morin E."/>
            <person name="Salamov A."/>
            <person name="Lipzen A."/>
            <person name="Mereny Z."/>
            <person name="Hegedus B."/>
            <person name="Baldrian P."/>
            <person name="Stursova M."/>
            <person name="Weitz H."/>
            <person name="Taylor A."/>
            <person name="Grigoriev I.V."/>
            <person name="Nagy L.G."/>
            <person name="Martin F."/>
            <person name="Kauserud H."/>
        </authorList>
    </citation>
    <scope>NUCLEOTIDE SEQUENCE</scope>
    <source>
        <strain evidence="2">CBHHK002</strain>
    </source>
</reference>
<dbReference type="InterPro" id="IPR002035">
    <property type="entry name" value="VWF_A"/>
</dbReference>
<dbReference type="PANTHER" id="PTHR34706">
    <property type="entry name" value="SLR1338 PROTEIN"/>
    <property type="match status" value="1"/>
</dbReference>
<comment type="caution">
    <text evidence="2">The sequence shown here is derived from an EMBL/GenBank/DDBJ whole genome shotgun (WGS) entry which is preliminary data.</text>
</comment>
<gene>
    <name evidence="2" type="ORF">DFH08DRAFT_284933</name>
</gene>
<accession>A0AAD6ZRJ4</accession>
<dbReference type="AlphaFoldDB" id="A0AAD6ZRJ4"/>
<dbReference type="SUPFAM" id="SSF53300">
    <property type="entry name" value="vWA-like"/>
    <property type="match status" value="1"/>
</dbReference>
<keyword evidence="3" id="KW-1185">Reference proteome</keyword>
<evidence type="ECO:0000313" key="2">
    <source>
        <dbReference type="EMBL" id="KAJ7336252.1"/>
    </source>
</evidence>
<protein>
    <recommendedName>
        <fullName evidence="1">VWFA domain-containing protein</fullName>
    </recommendedName>
</protein>
<dbReference type="Proteomes" id="UP001218218">
    <property type="component" value="Unassembled WGS sequence"/>
</dbReference>
<evidence type="ECO:0000259" key="1">
    <source>
        <dbReference type="PROSITE" id="PS50234"/>
    </source>
</evidence>
<dbReference type="PROSITE" id="PS50234">
    <property type="entry name" value="VWFA"/>
    <property type="match status" value="1"/>
</dbReference>
<dbReference type="InterPro" id="IPR036465">
    <property type="entry name" value="vWFA_dom_sf"/>
</dbReference>
<feature type="domain" description="VWFA" evidence="1">
    <location>
        <begin position="29"/>
        <end position="213"/>
    </location>
</feature>
<name>A0AAD6ZRJ4_9AGAR</name>
<sequence length="232" mass="25406">MGSKLSRSRSARISGSALESALELLRHFQTVLIVDDSRSMKGELWKQAGKALQDLAAVASEYDTDGLEIHFFNSNVVAKQVKTAQEVEDVFNKVTPTNSTPMGLKLQSLLEPYLAALKANPNLKSVNFIVITDGAPTDRAETEPERVIVNAARELDSIHALLSQVGIQFVQVGGNTAATRYLESLDNNLRTKYDIRDIVDTTFAPVDKPLDMIKILTGGINRRVDEHGSKGL</sequence>
<evidence type="ECO:0000313" key="3">
    <source>
        <dbReference type="Proteomes" id="UP001218218"/>
    </source>
</evidence>
<dbReference type="EMBL" id="JARIHO010000031">
    <property type="protein sequence ID" value="KAJ7336252.1"/>
    <property type="molecule type" value="Genomic_DNA"/>
</dbReference>
<proteinExistence type="predicted"/>
<organism evidence="2 3">
    <name type="scientific">Mycena albidolilacea</name>
    <dbReference type="NCBI Taxonomy" id="1033008"/>
    <lineage>
        <taxon>Eukaryota</taxon>
        <taxon>Fungi</taxon>
        <taxon>Dikarya</taxon>
        <taxon>Basidiomycota</taxon>
        <taxon>Agaricomycotina</taxon>
        <taxon>Agaricomycetes</taxon>
        <taxon>Agaricomycetidae</taxon>
        <taxon>Agaricales</taxon>
        <taxon>Marasmiineae</taxon>
        <taxon>Mycenaceae</taxon>
        <taxon>Mycena</taxon>
    </lineage>
</organism>
<dbReference type="PANTHER" id="PTHR34706:SF1">
    <property type="entry name" value="VWFA DOMAIN-CONTAINING PROTEIN"/>
    <property type="match status" value="1"/>
</dbReference>
<dbReference type="Gene3D" id="3.40.50.410">
    <property type="entry name" value="von Willebrand factor, type A domain"/>
    <property type="match status" value="1"/>
</dbReference>